<dbReference type="EMBL" id="AP024613">
    <property type="protein sequence ID" value="BCV45978.1"/>
    <property type="molecule type" value="Genomic_DNA"/>
</dbReference>
<evidence type="ECO:0000313" key="1">
    <source>
        <dbReference type="EMBL" id="BCV45978.1"/>
    </source>
</evidence>
<reference evidence="1" key="2">
    <citation type="submission" date="2021-05" db="EMBL/GenBank/DDBJ databases">
        <title>Molecular characterization for Shewanella algae harboring chromosomal blaOXA-55-like strains isolated from clinical and environment sample.</title>
        <authorList>
            <person name="Ohama Y."/>
            <person name="Aoki K."/>
            <person name="Harada S."/>
            <person name="Moriya K."/>
            <person name="Ishii Y."/>
            <person name="Tateda K."/>
        </authorList>
    </citation>
    <scope>NUCLEOTIDE SEQUENCE</scope>
    <source>
        <strain evidence="1">TUM17379</strain>
    </source>
</reference>
<dbReference type="Proteomes" id="UP000254069">
    <property type="component" value="Unassembled WGS sequence"/>
</dbReference>
<keyword evidence="3" id="KW-1185">Reference proteome</keyword>
<evidence type="ECO:0000313" key="3">
    <source>
        <dbReference type="Proteomes" id="UP000254069"/>
    </source>
</evidence>
<dbReference type="AlphaFoldDB" id="A0A2T3H252"/>
<dbReference type="Gene3D" id="3.10.450.50">
    <property type="match status" value="1"/>
</dbReference>
<dbReference type="EMBL" id="UGYO01000002">
    <property type="protein sequence ID" value="SUJ00054.1"/>
    <property type="molecule type" value="Genomic_DNA"/>
</dbReference>
<evidence type="ECO:0000313" key="2">
    <source>
        <dbReference type="EMBL" id="SUJ00054.1"/>
    </source>
</evidence>
<dbReference type="SUPFAM" id="SSF54427">
    <property type="entry name" value="NTF2-like"/>
    <property type="match status" value="1"/>
</dbReference>
<dbReference type="KEGG" id="salg:BS332_00770"/>
<sequence>MKLDPKEKLLAGRVQQILGRVLTRADWQLALTQDFHPEYRQWVDGKELDYRAFCAHIHWLRSQVKISEIGFEQLICQQQKVFSCHRVAGEKADGSRFSIRVLALFQFEAERIIRTDEMSCVLSGDDSAKRLAQSY</sequence>
<protein>
    <recommendedName>
        <fullName evidence="4">Nuclear transport factor 2 family protein</fullName>
    </recommendedName>
</protein>
<organism evidence="2 3">
    <name type="scientific">Shewanella algae</name>
    <dbReference type="NCBI Taxonomy" id="38313"/>
    <lineage>
        <taxon>Bacteria</taxon>
        <taxon>Pseudomonadati</taxon>
        <taxon>Pseudomonadota</taxon>
        <taxon>Gammaproteobacteria</taxon>
        <taxon>Alteromonadales</taxon>
        <taxon>Shewanellaceae</taxon>
        <taxon>Shewanella</taxon>
    </lineage>
</organism>
<reference evidence="2 3" key="1">
    <citation type="submission" date="2018-06" db="EMBL/GenBank/DDBJ databases">
        <authorList>
            <consortium name="Pathogen Informatics"/>
            <person name="Doyle S."/>
        </authorList>
    </citation>
    <scope>NUCLEOTIDE SEQUENCE [LARGE SCALE GENOMIC DNA]</scope>
    <source>
        <strain evidence="2 3">NCTC10738</strain>
    </source>
</reference>
<accession>A0A380BFE1</accession>
<gene>
    <name evidence="2" type="ORF">NCTC10738_02981</name>
    <name evidence="1" type="ORF">TUM17379_29960</name>
</gene>
<evidence type="ECO:0008006" key="4">
    <source>
        <dbReference type="Google" id="ProtNLM"/>
    </source>
</evidence>
<dbReference type="RefSeq" id="WP_045283550.1">
    <property type="nucleotide sequence ID" value="NZ_AP024609.1"/>
</dbReference>
<dbReference type="Proteomes" id="UP000825078">
    <property type="component" value="Chromosome"/>
</dbReference>
<proteinExistence type="predicted"/>
<dbReference type="InterPro" id="IPR032710">
    <property type="entry name" value="NTF2-like_dom_sf"/>
</dbReference>
<name>A0A2T3H252_9GAMM</name>
<accession>A0A2T3H252</accession>